<dbReference type="InterPro" id="IPR003723">
    <property type="entry name" value="Precorrin-6x_reduct"/>
</dbReference>
<evidence type="ECO:0000256" key="1">
    <source>
        <dbReference type="ARBA" id="ARBA00004953"/>
    </source>
</evidence>
<keyword evidence="3" id="KW-0560">Oxidoreductase</keyword>
<organism evidence="5 6">
    <name type="scientific">Hahella chejuensis (strain KCTC 2396)</name>
    <dbReference type="NCBI Taxonomy" id="349521"/>
    <lineage>
        <taxon>Bacteria</taxon>
        <taxon>Pseudomonadati</taxon>
        <taxon>Pseudomonadota</taxon>
        <taxon>Gammaproteobacteria</taxon>
        <taxon>Oceanospirillales</taxon>
        <taxon>Hahellaceae</taxon>
        <taxon>Hahella</taxon>
    </lineage>
</organism>
<dbReference type="AlphaFoldDB" id="Q2S8B1"/>
<evidence type="ECO:0000256" key="4">
    <source>
        <dbReference type="SAM" id="MobiDB-lite"/>
    </source>
</evidence>
<accession>Q2S8B1</accession>
<evidence type="ECO:0000256" key="2">
    <source>
        <dbReference type="ARBA" id="ARBA00022573"/>
    </source>
</evidence>
<proteinExistence type="predicted"/>
<dbReference type="Pfam" id="PF02571">
    <property type="entry name" value="CbiJ"/>
    <property type="match status" value="1"/>
</dbReference>
<sequence>MTLLILGGVRDAKLCADRLHAQGVPLVYSLAGLLERHEAPYPIISGGFARFGEDSVSGLANYLRDHQITAVADLTHPYAATISSSAVRAAQRCEIPCWRFQRPPWRPGPQDRWIETDGGDDLLHRLEDYRRPFFTLGRSAFPLLTQAESQGLPAEQRWLIRSALPAPGTLASRNDIDFIQARGPFALQEERNLFDAFSVDALVCKNSGGAATEAKLQVAAERGLPVFMLRRPPTPTATREFDDLERFIEHCAAMTLPLSPLDQTYNKHSDSGPSCARDSTREENDHVQQR</sequence>
<keyword evidence="2" id="KW-0169">Cobalamin biosynthesis</keyword>
<reference evidence="5 6" key="1">
    <citation type="journal article" date="2005" name="Nucleic Acids Res.">
        <title>Genomic blueprint of Hahella chejuensis, a marine microbe producing an algicidal agent.</title>
        <authorList>
            <person name="Jeong H."/>
            <person name="Yim J.H."/>
            <person name="Lee C."/>
            <person name="Choi S.-H."/>
            <person name="Park Y.K."/>
            <person name="Yoon S.H."/>
            <person name="Hur C.-G."/>
            <person name="Kang H.-Y."/>
            <person name="Kim D."/>
            <person name="Lee H.H."/>
            <person name="Park K.H."/>
            <person name="Park S.-H."/>
            <person name="Park H.-S."/>
            <person name="Lee H.K."/>
            <person name="Oh T.K."/>
            <person name="Kim J.F."/>
        </authorList>
    </citation>
    <scope>NUCLEOTIDE SEQUENCE [LARGE SCALE GENOMIC DNA]</scope>
    <source>
        <strain evidence="5 6">KCTC 2396</strain>
    </source>
</reference>
<dbReference type="KEGG" id="hch:HCH_06470"/>
<protein>
    <submittedName>
        <fullName evidence="5">Precorrin-6x reductase</fullName>
    </submittedName>
</protein>
<dbReference type="OrthoDB" id="5183775at2"/>
<feature type="region of interest" description="Disordered" evidence="4">
    <location>
        <begin position="262"/>
        <end position="290"/>
    </location>
</feature>
<dbReference type="EMBL" id="CP000155">
    <property type="protein sequence ID" value="ABC33113.1"/>
    <property type="molecule type" value="Genomic_DNA"/>
</dbReference>
<evidence type="ECO:0000313" key="5">
    <source>
        <dbReference type="EMBL" id="ABC33113.1"/>
    </source>
</evidence>
<dbReference type="PROSITE" id="PS51014">
    <property type="entry name" value="COBK_CBIJ"/>
    <property type="match status" value="1"/>
</dbReference>
<feature type="compositionally biased region" description="Basic and acidic residues" evidence="4">
    <location>
        <begin position="278"/>
        <end position="290"/>
    </location>
</feature>
<dbReference type="STRING" id="349521.HCH_06470"/>
<name>Q2S8B1_HAHCH</name>
<dbReference type="HOGENOM" id="CLU_068627_1_1_6"/>
<evidence type="ECO:0000256" key="3">
    <source>
        <dbReference type="ARBA" id="ARBA00023002"/>
    </source>
</evidence>
<dbReference type="PANTHER" id="PTHR36925:SF1">
    <property type="entry name" value="COBALT-PRECORRIN-6A REDUCTASE"/>
    <property type="match status" value="1"/>
</dbReference>
<dbReference type="GO" id="GO:0009236">
    <property type="term" value="P:cobalamin biosynthetic process"/>
    <property type="evidence" value="ECO:0007669"/>
    <property type="project" value="UniProtKB-UniPathway"/>
</dbReference>
<dbReference type="eggNOG" id="COG2099">
    <property type="taxonomic scope" value="Bacteria"/>
</dbReference>
<dbReference type="RefSeq" id="WP_011400165.1">
    <property type="nucleotide sequence ID" value="NC_007645.1"/>
</dbReference>
<dbReference type="GO" id="GO:0016994">
    <property type="term" value="F:precorrin-6A reductase activity"/>
    <property type="evidence" value="ECO:0007669"/>
    <property type="project" value="InterPro"/>
</dbReference>
<comment type="pathway">
    <text evidence="1">Cofactor biosynthesis; adenosylcobalamin biosynthesis.</text>
</comment>
<gene>
    <name evidence="5" type="primary">cobK</name>
    <name evidence="5" type="ordered locus">HCH_06470</name>
</gene>
<dbReference type="UniPathway" id="UPA00148"/>
<evidence type="ECO:0000313" key="6">
    <source>
        <dbReference type="Proteomes" id="UP000000238"/>
    </source>
</evidence>
<keyword evidence="6" id="KW-1185">Reference proteome</keyword>
<dbReference type="PANTHER" id="PTHR36925">
    <property type="entry name" value="COBALT-PRECORRIN-6A REDUCTASE"/>
    <property type="match status" value="1"/>
</dbReference>
<dbReference type="Proteomes" id="UP000000238">
    <property type="component" value="Chromosome"/>
</dbReference>